<accession>A0A7V3YHR5</accession>
<name>A0A7V3YHR5_9BACT</name>
<dbReference type="PANTHER" id="PTHR43673:SF10">
    <property type="entry name" value="NADH DEHYDROGENASE_NAD(P)H NITROREDUCTASE XCC3605-RELATED"/>
    <property type="match status" value="1"/>
</dbReference>
<evidence type="ECO:0000259" key="3">
    <source>
        <dbReference type="Pfam" id="PF00881"/>
    </source>
</evidence>
<evidence type="ECO:0000256" key="1">
    <source>
        <dbReference type="ARBA" id="ARBA00007118"/>
    </source>
</evidence>
<dbReference type="SUPFAM" id="SSF55469">
    <property type="entry name" value="FMN-dependent nitroreductase-like"/>
    <property type="match status" value="1"/>
</dbReference>
<dbReference type="CDD" id="cd02139">
    <property type="entry name" value="nitroreductase"/>
    <property type="match status" value="1"/>
</dbReference>
<keyword evidence="2" id="KW-0560">Oxidoreductase</keyword>
<dbReference type="PANTHER" id="PTHR43673">
    <property type="entry name" value="NAD(P)H NITROREDUCTASE YDGI-RELATED"/>
    <property type="match status" value="1"/>
</dbReference>
<dbReference type="Gene3D" id="3.40.109.10">
    <property type="entry name" value="NADH Oxidase"/>
    <property type="match status" value="1"/>
</dbReference>
<dbReference type="InterPro" id="IPR000415">
    <property type="entry name" value="Nitroreductase-like"/>
</dbReference>
<evidence type="ECO:0000256" key="2">
    <source>
        <dbReference type="ARBA" id="ARBA00023002"/>
    </source>
</evidence>
<protein>
    <submittedName>
        <fullName evidence="4">Nitroreductase</fullName>
    </submittedName>
</protein>
<organism evidence="4">
    <name type="scientific">Candidatus Caldatribacterium californiense</name>
    <dbReference type="NCBI Taxonomy" id="1454726"/>
    <lineage>
        <taxon>Bacteria</taxon>
        <taxon>Pseudomonadati</taxon>
        <taxon>Atribacterota</taxon>
        <taxon>Atribacteria</taxon>
        <taxon>Atribacterales</taxon>
        <taxon>Candidatus Caldatribacteriaceae</taxon>
        <taxon>Candidatus Caldatribacterium</taxon>
    </lineage>
</organism>
<sequence length="171" mass="18985">MDLSEVIATRRSIRKFRAEDVADEDVKEVLEAARLAPSANNLQPWKFIVVRNEKKRRLIAQACFGQEFIGEAPVVIVACATGRGGCIGGYMESWPVDVAIAMTHLVLAAWAKGLGTCWIGAFDEDRIKEICQIPPEVRVVAVTPLGYPVKIPQATTRRPLEKIYCEDVFVE</sequence>
<evidence type="ECO:0000313" key="4">
    <source>
        <dbReference type="EMBL" id="HGI31339.1"/>
    </source>
</evidence>
<dbReference type="Pfam" id="PF00881">
    <property type="entry name" value="Nitroreductase"/>
    <property type="match status" value="1"/>
</dbReference>
<comment type="caution">
    <text evidence="4">The sequence shown here is derived from an EMBL/GenBank/DDBJ whole genome shotgun (WGS) entry which is preliminary data.</text>
</comment>
<dbReference type="GO" id="GO:0016491">
    <property type="term" value="F:oxidoreductase activity"/>
    <property type="evidence" value="ECO:0007669"/>
    <property type="project" value="UniProtKB-KW"/>
</dbReference>
<feature type="domain" description="Nitroreductase" evidence="3">
    <location>
        <begin position="7"/>
        <end position="66"/>
    </location>
</feature>
<dbReference type="AlphaFoldDB" id="A0A7V3YHR5"/>
<gene>
    <name evidence="4" type="ORF">ENV30_08570</name>
</gene>
<dbReference type="EMBL" id="DTFV01000122">
    <property type="protein sequence ID" value="HGI31339.1"/>
    <property type="molecule type" value="Genomic_DNA"/>
</dbReference>
<dbReference type="InterPro" id="IPR029479">
    <property type="entry name" value="Nitroreductase"/>
</dbReference>
<reference evidence="4" key="1">
    <citation type="journal article" date="2020" name="mSystems">
        <title>Genome- and Community-Level Interaction Insights into Carbon Utilization and Element Cycling Functions of Hydrothermarchaeota in Hydrothermal Sediment.</title>
        <authorList>
            <person name="Zhou Z."/>
            <person name="Liu Y."/>
            <person name="Xu W."/>
            <person name="Pan J."/>
            <person name="Luo Z.H."/>
            <person name="Li M."/>
        </authorList>
    </citation>
    <scope>NUCLEOTIDE SEQUENCE [LARGE SCALE GENOMIC DNA]</scope>
    <source>
        <strain evidence="4">SpSt-747</strain>
    </source>
</reference>
<comment type="similarity">
    <text evidence="1">Belongs to the nitroreductase family.</text>
</comment>
<proteinExistence type="inferred from homology"/>